<dbReference type="InterPro" id="IPR058163">
    <property type="entry name" value="LysR-type_TF_proteobact-type"/>
</dbReference>
<dbReference type="Pfam" id="PF03466">
    <property type="entry name" value="LysR_substrate"/>
    <property type="match status" value="1"/>
</dbReference>
<gene>
    <name evidence="3" type="ORF">CPJ18_11015</name>
</gene>
<evidence type="ECO:0000313" key="4">
    <source>
        <dbReference type="Proteomes" id="UP000237447"/>
    </source>
</evidence>
<evidence type="ECO:0000259" key="2">
    <source>
        <dbReference type="Pfam" id="PF03466"/>
    </source>
</evidence>
<accession>A0AAE5RYV9</accession>
<dbReference type="SUPFAM" id="SSF53850">
    <property type="entry name" value="Periplasmic binding protein-like II"/>
    <property type="match status" value="1"/>
</dbReference>
<dbReference type="EMBL" id="NXEJ01000005">
    <property type="protein sequence ID" value="POO51987.1"/>
    <property type="molecule type" value="Genomic_DNA"/>
</dbReference>
<dbReference type="PANTHER" id="PTHR30537:SF5">
    <property type="entry name" value="HTH-TYPE TRANSCRIPTIONAL ACTIVATOR TTDR-RELATED"/>
    <property type="match status" value="1"/>
</dbReference>
<dbReference type="InterPro" id="IPR005119">
    <property type="entry name" value="LysR_subst-bd"/>
</dbReference>
<name>A0AAE5RYV9_9HYPH</name>
<dbReference type="Proteomes" id="UP000237447">
    <property type="component" value="Unassembled WGS sequence"/>
</dbReference>
<evidence type="ECO:0000313" key="3">
    <source>
        <dbReference type="EMBL" id="POO51987.1"/>
    </source>
</evidence>
<evidence type="ECO:0000256" key="1">
    <source>
        <dbReference type="ARBA" id="ARBA00009437"/>
    </source>
</evidence>
<dbReference type="AlphaFoldDB" id="A0AAE5RYV9"/>
<feature type="domain" description="LysR substrate-binding" evidence="2">
    <location>
        <begin position="8"/>
        <end position="99"/>
    </location>
</feature>
<protein>
    <recommendedName>
        <fullName evidence="2">LysR substrate-binding domain-containing protein</fullName>
    </recommendedName>
</protein>
<comment type="caution">
    <text evidence="3">The sequence shown here is derived from an EMBL/GenBank/DDBJ whole genome shotgun (WGS) entry which is preliminary data.</text>
</comment>
<sequence>MLVCRKTSWHLRLGATTSEISVPSDLMTDSGDTLRVWCVAGLGISLREKRDVAGDLRAGRLIQILKNWEKKVSYISFVRPKRHPVPKRIKVFGDFLAQQRRNPPWES</sequence>
<reference evidence="3 4" key="1">
    <citation type="journal article" date="2018" name="Syst. Appl. Microbiol.">
        <title>Agrobacterium rosae sp. nov., isolated from galls on different agricultural crops.</title>
        <authorList>
            <person name="Kuzmanovic N."/>
            <person name="Pulawska J."/>
            <person name="Smalla K."/>
            <person name="Nesme X."/>
        </authorList>
    </citation>
    <scope>NUCLEOTIDE SEQUENCE [LARGE SCALE GENOMIC DNA]</scope>
    <source>
        <strain evidence="3 4">NCPPB 1650</strain>
    </source>
</reference>
<organism evidence="3 4">
    <name type="scientific">Agrobacterium rosae</name>
    <dbReference type="NCBI Taxonomy" id="1972867"/>
    <lineage>
        <taxon>Bacteria</taxon>
        <taxon>Pseudomonadati</taxon>
        <taxon>Pseudomonadota</taxon>
        <taxon>Alphaproteobacteria</taxon>
        <taxon>Hyphomicrobiales</taxon>
        <taxon>Rhizobiaceae</taxon>
        <taxon>Rhizobium/Agrobacterium group</taxon>
        <taxon>Agrobacterium</taxon>
    </lineage>
</organism>
<dbReference type="Gene3D" id="3.40.190.290">
    <property type="match status" value="1"/>
</dbReference>
<comment type="similarity">
    <text evidence="1">Belongs to the LysR transcriptional regulatory family.</text>
</comment>
<dbReference type="PANTHER" id="PTHR30537">
    <property type="entry name" value="HTH-TYPE TRANSCRIPTIONAL REGULATOR"/>
    <property type="match status" value="1"/>
</dbReference>
<proteinExistence type="inferred from homology"/>